<name>A0AAV8D684_9POAL</name>
<evidence type="ECO:0000313" key="12">
    <source>
        <dbReference type="Proteomes" id="UP001140206"/>
    </source>
</evidence>
<dbReference type="InterPro" id="IPR013785">
    <property type="entry name" value="Aldolase_TIM"/>
</dbReference>
<evidence type="ECO:0000256" key="5">
    <source>
        <dbReference type="ARBA" id="ARBA00022643"/>
    </source>
</evidence>
<evidence type="ECO:0000256" key="1">
    <source>
        <dbReference type="ARBA" id="ARBA00001917"/>
    </source>
</evidence>
<keyword evidence="12" id="KW-1185">Reference proteome</keyword>
<keyword evidence="7" id="KW-0576">Peroxisome</keyword>
<accession>A0AAV8D684</accession>
<evidence type="ECO:0000256" key="8">
    <source>
        <dbReference type="ARBA" id="ARBA00024042"/>
    </source>
</evidence>
<dbReference type="EC" id="1.1.3.15" evidence="3"/>
<dbReference type="Gene3D" id="3.20.20.70">
    <property type="entry name" value="Aldolase class I"/>
    <property type="match status" value="2"/>
</dbReference>
<comment type="subcellular location">
    <subcellularLocation>
        <location evidence="2">Peroxisome</location>
    </subcellularLocation>
</comment>
<dbReference type="InterPro" id="IPR008259">
    <property type="entry name" value="FMN_hydac_DH_AS"/>
</dbReference>
<dbReference type="GO" id="GO:0050665">
    <property type="term" value="P:hydrogen peroxide biosynthetic process"/>
    <property type="evidence" value="ECO:0007669"/>
    <property type="project" value="UniProtKB-ARBA"/>
</dbReference>
<gene>
    <name evidence="11" type="ORF">LUZ62_073386</name>
</gene>
<reference evidence="11" key="1">
    <citation type="submission" date="2022-08" db="EMBL/GenBank/DDBJ databases">
        <authorList>
            <person name="Marques A."/>
        </authorList>
    </citation>
    <scope>NUCLEOTIDE SEQUENCE</scope>
    <source>
        <strain evidence="11">RhyPub2mFocal</strain>
        <tissue evidence="11">Leaves</tissue>
    </source>
</reference>
<evidence type="ECO:0000259" key="10">
    <source>
        <dbReference type="PROSITE" id="PS51349"/>
    </source>
</evidence>
<evidence type="ECO:0000256" key="3">
    <source>
        <dbReference type="ARBA" id="ARBA00013087"/>
    </source>
</evidence>
<keyword evidence="4" id="KW-0285">Flavoprotein</keyword>
<dbReference type="PROSITE" id="PS00557">
    <property type="entry name" value="FMN_HYDROXY_ACID_DH_1"/>
    <property type="match status" value="2"/>
</dbReference>
<dbReference type="AlphaFoldDB" id="A0AAV8D684"/>
<dbReference type="GO" id="GO:0042742">
    <property type="term" value="P:defense response to bacterium"/>
    <property type="evidence" value="ECO:0007669"/>
    <property type="project" value="UniProtKB-ARBA"/>
</dbReference>
<feature type="region of interest" description="Disordered" evidence="9">
    <location>
        <begin position="1"/>
        <end position="43"/>
    </location>
</feature>
<feature type="domain" description="FMN hydroxy acid dehydrogenase" evidence="10">
    <location>
        <begin position="39"/>
        <end position="344"/>
    </location>
</feature>
<comment type="similarity">
    <text evidence="8">Belongs to the FMN-dependent alpha-hydroxy acid dehydrogenase family.</text>
</comment>
<dbReference type="SUPFAM" id="SSF51395">
    <property type="entry name" value="FMN-linked oxidoreductases"/>
    <property type="match status" value="2"/>
</dbReference>
<dbReference type="PANTHER" id="PTHR10578:SF67">
    <property type="entry name" value="PEROXISOMAL (S)-2-HYDROXYACID OXIDASE GLO3"/>
    <property type="match status" value="1"/>
</dbReference>
<evidence type="ECO:0000256" key="7">
    <source>
        <dbReference type="ARBA" id="ARBA00023140"/>
    </source>
</evidence>
<dbReference type="GO" id="GO:0010181">
    <property type="term" value="F:FMN binding"/>
    <property type="evidence" value="ECO:0007669"/>
    <property type="project" value="InterPro"/>
</dbReference>
<comment type="cofactor">
    <cofactor evidence="1">
        <name>FMN</name>
        <dbReference type="ChEBI" id="CHEBI:58210"/>
    </cofactor>
</comment>
<evidence type="ECO:0000256" key="9">
    <source>
        <dbReference type="SAM" id="MobiDB-lite"/>
    </source>
</evidence>
<keyword evidence="5" id="KW-0288">FMN</keyword>
<dbReference type="EMBL" id="JAMFTS010000004">
    <property type="protein sequence ID" value="KAJ4763011.1"/>
    <property type="molecule type" value="Genomic_DNA"/>
</dbReference>
<dbReference type="InterPro" id="IPR012133">
    <property type="entry name" value="Alpha-hydoxy_acid_DH_FMN"/>
</dbReference>
<comment type="caution">
    <text evidence="11">The sequence shown here is derived from an EMBL/GenBank/DDBJ whole genome shotgun (WGS) entry which is preliminary data.</text>
</comment>
<dbReference type="GO" id="GO:0003973">
    <property type="term" value="F:(S)-2-hydroxy-acid oxidase activity"/>
    <property type="evidence" value="ECO:0007669"/>
    <property type="project" value="UniProtKB-EC"/>
</dbReference>
<protein>
    <recommendedName>
        <fullName evidence="3">(S)-2-hydroxy-acid oxidase</fullName>
        <ecNumber evidence="3">1.1.3.15</ecNumber>
    </recommendedName>
</protein>
<keyword evidence="6" id="KW-0560">Oxidoreductase</keyword>
<sequence>MKSSQSSTLTSLSLSLSLSPFPQVPPKLKSKRYTDKTEEMEDEPVNIREYEEIAKQVLPKMFFDYYNGGAGDEHTLRENMEAYRRIMLRPRILVDVSRIDMSTTLLGYKMHSPIMVAPTGMHKYAHPEGEVATARAAAACNTLMVLSFSSSRKIEDVASSCNVVRFFQLYVYQKREVSATLVRRAEEYGFKAIVLTVDTPRLGRREKDIKNKLILPQLSNLDGLVSVDVGPKGGSDLEAFASQTLDPSLCWNDIEWLRSITSLPIILKGIITAEDAIKAVEMGVSGIVVSNHGARQLDYSPATISVLEEVVKAVSGAVPVLIDGGIRRGTDVFKALALGAKAVLRLFQAPTSLKNRGILDSETFAGTYYLLCKLWPLHHCLCTPCHSPPTTTKYFQAPPLSSPLDPSQIKKQKEQNKMEDGPVNIREYEEVAKQVLPKMIFDFYNGGAGDEYTLRENMEAYKRIMLRPRILVDVGRIDMSTTLLGYKMQSPIMVAPTGMHKYAHPEGEVATARAAAACNTLMVLSFASSRKIEDVASSCNAVRFYQLYVYQKREVSATLVRRAEEYGFKAILLTVDTPRLGRREKDIKNKFILPQLSNLEGLVSVDVGPKRGSDLEAFASQTLDPSLCWNDIEWLRSITSLPIILKGIITADDAIKAVEMGVSGIVVSNHGARQLDYSPATISVLEEVVKAVSGAVPVLIDGGIRRGTDVFKALALGAKAVLVGRPILFGLAAKGEKGVKSVLKMLQGELELTMALCGTTSINEITRKHVQTEGDRIRSLL</sequence>
<dbReference type="CDD" id="cd02809">
    <property type="entry name" value="alpha_hydroxyacid_oxid_FMN"/>
    <property type="match status" value="2"/>
</dbReference>
<dbReference type="Proteomes" id="UP001140206">
    <property type="component" value="Chromosome 4"/>
</dbReference>
<evidence type="ECO:0000313" key="11">
    <source>
        <dbReference type="EMBL" id="KAJ4763011.1"/>
    </source>
</evidence>
<dbReference type="GO" id="GO:0005777">
    <property type="term" value="C:peroxisome"/>
    <property type="evidence" value="ECO:0007669"/>
    <property type="project" value="UniProtKB-SubCell"/>
</dbReference>
<evidence type="ECO:0000256" key="2">
    <source>
        <dbReference type="ARBA" id="ARBA00004275"/>
    </source>
</evidence>
<dbReference type="InterPro" id="IPR037396">
    <property type="entry name" value="FMN_HAD"/>
</dbReference>
<dbReference type="FunFam" id="3.20.20.70:FF:000204">
    <property type="entry name" value="Peroxisomal (S)-2-hydroxy-acid oxidase GLO4"/>
    <property type="match status" value="2"/>
</dbReference>
<organism evidence="11 12">
    <name type="scientific">Rhynchospora pubera</name>
    <dbReference type="NCBI Taxonomy" id="906938"/>
    <lineage>
        <taxon>Eukaryota</taxon>
        <taxon>Viridiplantae</taxon>
        <taxon>Streptophyta</taxon>
        <taxon>Embryophyta</taxon>
        <taxon>Tracheophyta</taxon>
        <taxon>Spermatophyta</taxon>
        <taxon>Magnoliopsida</taxon>
        <taxon>Liliopsida</taxon>
        <taxon>Poales</taxon>
        <taxon>Cyperaceae</taxon>
        <taxon>Cyperoideae</taxon>
        <taxon>Rhynchosporeae</taxon>
        <taxon>Rhynchospora</taxon>
    </lineage>
</organism>
<feature type="compositionally biased region" description="Low complexity" evidence="9">
    <location>
        <begin position="1"/>
        <end position="19"/>
    </location>
</feature>
<evidence type="ECO:0000256" key="4">
    <source>
        <dbReference type="ARBA" id="ARBA00022630"/>
    </source>
</evidence>
<evidence type="ECO:0000256" key="6">
    <source>
        <dbReference type="ARBA" id="ARBA00023002"/>
    </source>
</evidence>
<dbReference type="Pfam" id="PF01070">
    <property type="entry name" value="FMN_dh"/>
    <property type="match status" value="2"/>
</dbReference>
<feature type="domain" description="FMN hydroxy acid dehydrogenase" evidence="10">
    <location>
        <begin position="417"/>
        <end position="775"/>
    </location>
</feature>
<dbReference type="PROSITE" id="PS51349">
    <property type="entry name" value="FMN_HYDROXY_ACID_DH_2"/>
    <property type="match status" value="2"/>
</dbReference>
<dbReference type="PANTHER" id="PTHR10578">
    <property type="entry name" value="S -2-HYDROXY-ACID OXIDASE-RELATED"/>
    <property type="match status" value="1"/>
</dbReference>
<dbReference type="InterPro" id="IPR000262">
    <property type="entry name" value="FMN-dep_DH"/>
</dbReference>
<dbReference type="SMART" id="SM01240">
    <property type="entry name" value="IMPDH"/>
    <property type="match status" value="1"/>
</dbReference>
<proteinExistence type="inferred from homology"/>